<dbReference type="RefSeq" id="XP_049181919.1">
    <property type="nucleotide sequence ID" value="XM_049322094.1"/>
</dbReference>
<evidence type="ECO:0000313" key="2">
    <source>
        <dbReference type="EMBL" id="KAI3406174.2"/>
    </source>
</evidence>
<dbReference type="InterPro" id="IPR018849">
    <property type="entry name" value="Urb2/Npa2_C"/>
</dbReference>
<gene>
    <name evidence="2" type="ORF">KGF56_001016</name>
</gene>
<name>A0AAI9WZK9_9ASCO</name>
<dbReference type="GO" id="GO:0042254">
    <property type="term" value="P:ribosome biogenesis"/>
    <property type="evidence" value="ECO:0007669"/>
    <property type="project" value="TreeGrafter"/>
</dbReference>
<dbReference type="PANTHER" id="PTHR15682">
    <property type="entry name" value="UNHEALTHY RIBOSOME BIOGENESIS PROTEIN 2 HOMOLOG"/>
    <property type="match status" value="1"/>
</dbReference>
<comment type="caution">
    <text evidence="2">The sequence shown here is derived from an EMBL/GenBank/DDBJ whole genome shotgun (WGS) entry which is preliminary data.</text>
</comment>
<keyword evidence="3" id="KW-1185">Reference proteome</keyword>
<reference evidence="2" key="1">
    <citation type="journal article" date="2022" name="DNA Res.">
        <title>Genome analysis of five recently described species of the CUG-Ser clade uncovers Candida theae as a new hybrid lineage with pathogenic potential in the Candida parapsilosis species complex.</title>
        <authorList>
            <person name="Mixao V."/>
            <person name="Del Olmo V."/>
            <person name="Hegedusova E."/>
            <person name="Saus E."/>
            <person name="Pryszcz L."/>
            <person name="Cillingova A."/>
            <person name="Nosek J."/>
            <person name="Gabaldon T."/>
        </authorList>
    </citation>
    <scope>NUCLEOTIDE SEQUENCE</scope>
    <source>
        <strain evidence="2">CBS 10844</strain>
    </source>
</reference>
<dbReference type="Pfam" id="PF10441">
    <property type="entry name" value="Urb2"/>
    <property type="match status" value="1"/>
</dbReference>
<dbReference type="PANTHER" id="PTHR15682:SF2">
    <property type="entry name" value="UNHEALTHY RIBOSOME BIOGENESIS PROTEIN 2 HOMOLOG"/>
    <property type="match status" value="1"/>
</dbReference>
<dbReference type="AlphaFoldDB" id="A0AAI9WZK9"/>
<dbReference type="GO" id="GO:0005730">
    <property type="term" value="C:nucleolus"/>
    <property type="evidence" value="ECO:0007669"/>
    <property type="project" value="TreeGrafter"/>
</dbReference>
<sequence length="1171" mass="133316">MSAPVSAETITRLLRSKDEKLDTIVKYANKVLDKKSFNIYFPKSGIFILKLLVDRLNDRSANSKFSEWKFSVDVWDLFIKTWQSLGVSDADYNDVHTRDRIVQSLKIFEITTQVLNQITPETANCLPKILDALNMLMNYTYVEVDEPTGFFLLKGYLSALVGKTVFRDIDAWSQLVVRIYLGSCSRLGYEGSKKSYNKFFEECLLPLIEVVVVVELSSSSSPGKLSSTSKSVLKSLLVEKIFAPEYVDRIPVNLEKLLSKHSAGLDSKAVLYLYALVVEHLASKSIKECEQIYVLLSSKYKHLSEDMLGILVNSKKPISSDFTSAIYKSEIADKKFIDLNWSMVKYIFEVDSELATKKSKFIFEKYNSAFKLDDQVLAVGKVVVDAYVENRELFEFFTKVWPKAIKKDEVWESDEFVSKVATTISSLSGKQLSLIIEESFKLDTIDMKPILTAITSGMMMMKCTWKIIDYSKDVFLRNENVINLQSDFWQVRYNLLCLYGLQFKIPESILNSEDDLYFYYTILRLVELGKVEEVTDSQQFQIVRFMSALQTLDTSAVVGAFKRWFVIFNDFFSAENVDKLILLAMNSQALKDIPNEFFEQRRLVSATIRHLVETPIPNDELIRQIPLACYTKGSKREILDKATKVFIQNPSVGWAKSIKYLLSIPSYQSLIESDFSILLQVIERSSGEWELLISEITYLVWTSNLNQRQNGEPTTYVIDVIMRLTSVLNSTMMDPRSPEIQLALVISGCIAETPLPLQQKVIELHNELLLHCTTVLKSSTIKYDDTTMVWYLQALASRVDPSESSFAQVQEIVKNINLEKTKNDCIRSAIFKLVGRAIPVSFNHAIYLLALYMATTTTTTKSNKTAEFQELSHYLERVARDDLEVHTDVFRNFIGSAMASESNEFVNDLIMIACSFLSTLTKDTDSKTSASLFSFLVNVKGKNVDFGTAITLLETVKTALITKSGIFTQYILELTLNITNHIFAVLCFTDIKQLEKVYITATQVISCILLYHRYKLSTRHHLLISIMSSFLNRLSMQSPWKNSVEAASSYARLLNNICEPSERIRDSSSSPTSSFSSSTATTTAHLTTSANLYKKSLRKHLSVLMSNYVYFHLKFNYSKQVNDVLTEGIYSMFNILSQNELETINASLDYAGKALFKSLYNSYKDHGKWKA</sequence>
<proteinExistence type="predicted"/>
<dbReference type="GeneID" id="73378633"/>
<dbReference type="InterPro" id="IPR052609">
    <property type="entry name" value="Ribosome_Biogenesis_Reg"/>
</dbReference>
<dbReference type="Proteomes" id="UP001202479">
    <property type="component" value="Unassembled WGS sequence"/>
</dbReference>
<dbReference type="EMBL" id="JAHUZD010000025">
    <property type="protein sequence ID" value="KAI3406174.2"/>
    <property type="molecule type" value="Genomic_DNA"/>
</dbReference>
<feature type="domain" description="Nucleolar 27S pre-rRNA processing Urb2/Npa2 C-terminal" evidence="1">
    <location>
        <begin position="952"/>
        <end position="1170"/>
    </location>
</feature>
<organism evidence="2 3">
    <name type="scientific">Candida oxycetoniae</name>
    <dbReference type="NCBI Taxonomy" id="497107"/>
    <lineage>
        <taxon>Eukaryota</taxon>
        <taxon>Fungi</taxon>
        <taxon>Dikarya</taxon>
        <taxon>Ascomycota</taxon>
        <taxon>Saccharomycotina</taxon>
        <taxon>Pichiomycetes</taxon>
        <taxon>Debaryomycetaceae</taxon>
        <taxon>Candida/Lodderomyces clade</taxon>
        <taxon>Candida</taxon>
    </lineage>
</organism>
<evidence type="ECO:0000259" key="1">
    <source>
        <dbReference type="Pfam" id="PF10441"/>
    </source>
</evidence>
<accession>A0AAI9WZK9</accession>
<protein>
    <recommendedName>
        <fullName evidence="1">Nucleolar 27S pre-rRNA processing Urb2/Npa2 C-terminal domain-containing protein</fullName>
    </recommendedName>
</protein>
<evidence type="ECO:0000313" key="3">
    <source>
        <dbReference type="Proteomes" id="UP001202479"/>
    </source>
</evidence>